<protein>
    <submittedName>
        <fullName evidence="7">Uncharacterized protein</fullName>
    </submittedName>
</protein>
<keyword evidence="4 6" id="KW-1133">Transmembrane helix</keyword>
<dbReference type="EMBL" id="JSCE01000002">
    <property type="protein sequence ID" value="KHM53200.1"/>
    <property type="molecule type" value="Genomic_DNA"/>
</dbReference>
<dbReference type="eggNOG" id="COG0845">
    <property type="taxonomic scope" value="Bacteria"/>
</dbReference>
<name>A0A0B2JY36_9FIRM</name>
<comment type="caution">
    <text evidence="7">The sequence shown here is derived from an EMBL/GenBank/DDBJ whole genome shotgun (WGS) entry which is preliminary data.</text>
</comment>
<keyword evidence="3 6" id="KW-0812">Transmembrane</keyword>
<dbReference type="InterPro" id="IPR050739">
    <property type="entry name" value="MFP"/>
</dbReference>
<evidence type="ECO:0000313" key="8">
    <source>
        <dbReference type="Proteomes" id="UP000030993"/>
    </source>
</evidence>
<reference evidence="7 8" key="1">
    <citation type="journal article" date="2013" name="PLoS ONE">
        <title>Identification and characterization of three novel lipases belonging to families II and V from Anaerovibrio lipolyticus 5ST.</title>
        <authorList>
            <person name="Prive F."/>
            <person name="Kaderbhai N.N."/>
            <person name="Girdwood S."/>
            <person name="Worgan H.J."/>
            <person name="Pinloche E."/>
            <person name="Scollan N.D."/>
            <person name="Huws S.A."/>
            <person name="Newbold C.J."/>
        </authorList>
    </citation>
    <scope>NUCLEOTIDE SEQUENCE [LARGE SCALE GENOMIC DNA]</scope>
    <source>
        <strain evidence="7 8">5S</strain>
    </source>
</reference>
<keyword evidence="5 6" id="KW-0472">Membrane</keyword>
<feature type="transmembrane region" description="Helical" evidence="6">
    <location>
        <begin position="32"/>
        <end position="53"/>
    </location>
</feature>
<dbReference type="PANTHER" id="PTHR30386">
    <property type="entry name" value="MEMBRANE FUSION SUBUNIT OF EMRAB-TOLC MULTIDRUG EFFLUX PUMP"/>
    <property type="match status" value="1"/>
</dbReference>
<gene>
    <name evidence="7" type="ORF">NZ47_00075</name>
</gene>
<evidence type="ECO:0000256" key="5">
    <source>
        <dbReference type="ARBA" id="ARBA00023136"/>
    </source>
</evidence>
<comment type="subcellular location">
    <subcellularLocation>
        <location evidence="1">Membrane</location>
        <topology evidence="1">Single-pass membrane protein</topology>
    </subcellularLocation>
</comment>
<dbReference type="Proteomes" id="UP000030993">
    <property type="component" value="Unassembled WGS sequence"/>
</dbReference>
<dbReference type="PANTHER" id="PTHR30386:SF26">
    <property type="entry name" value="TRANSPORT PROTEIN COMB"/>
    <property type="match status" value="1"/>
</dbReference>
<evidence type="ECO:0000256" key="4">
    <source>
        <dbReference type="ARBA" id="ARBA00022989"/>
    </source>
</evidence>
<organism evidence="7 8">
    <name type="scientific">Anaerovibrio lipolyticus</name>
    <dbReference type="NCBI Taxonomy" id="82374"/>
    <lineage>
        <taxon>Bacteria</taxon>
        <taxon>Bacillati</taxon>
        <taxon>Bacillota</taxon>
        <taxon>Negativicutes</taxon>
        <taxon>Selenomonadales</taxon>
        <taxon>Selenomonadaceae</taxon>
        <taxon>Anaerovibrio</taxon>
    </lineage>
</organism>
<accession>A0A0B2JY36</accession>
<evidence type="ECO:0000256" key="1">
    <source>
        <dbReference type="ARBA" id="ARBA00004167"/>
    </source>
</evidence>
<dbReference type="STRING" id="82374.NZ47_00075"/>
<evidence type="ECO:0000256" key="6">
    <source>
        <dbReference type="SAM" id="Phobius"/>
    </source>
</evidence>
<proteinExistence type="inferred from homology"/>
<evidence type="ECO:0000256" key="3">
    <source>
        <dbReference type="ARBA" id="ARBA00022692"/>
    </source>
</evidence>
<keyword evidence="8" id="KW-1185">Reference proteome</keyword>
<sequence length="319" mass="34713">MADGSKLFSRAALDKLRSPDRLDALLPITTPIGWMGLLAVGLLLLSIVIWSIFGSLTVRADGVGMIIDYGGVTDISHVTGGKVASVYVREGSQIKKGDLIARLEQSDQSADTNIAKFESELASNMRDTSSQVYQYRAKLYKQQIARDVTSDYDGIVDEVMVRKGSIIGSGSPICTVRLTQKNADLMGVLYVPVDKGKRIETGQTIQIVPSGVDAQESGSLVGVVRTVSSYPVSLRSVEQQVGNPELSQRLMTSGQGAVMEVRFILVRDENSPSGYLWTSVVGPHKPVSAGSFCTGSIIIERRPPIEKVFYKISQWLRNR</sequence>
<evidence type="ECO:0000256" key="2">
    <source>
        <dbReference type="ARBA" id="ARBA00009477"/>
    </source>
</evidence>
<evidence type="ECO:0000313" key="7">
    <source>
        <dbReference type="EMBL" id="KHM53200.1"/>
    </source>
</evidence>
<dbReference type="Gene3D" id="2.40.50.100">
    <property type="match status" value="1"/>
</dbReference>
<dbReference type="RefSeq" id="WP_039205572.1">
    <property type="nucleotide sequence ID" value="NZ_JSCE01000002.1"/>
</dbReference>
<dbReference type="AlphaFoldDB" id="A0A0B2JY36"/>
<comment type="similarity">
    <text evidence="2">Belongs to the membrane fusion protein (MFP) (TC 8.A.1) family.</text>
</comment>
<dbReference type="SUPFAM" id="SSF111369">
    <property type="entry name" value="HlyD-like secretion proteins"/>
    <property type="match status" value="1"/>
</dbReference>
<dbReference type="GO" id="GO:0016020">
    <property type="term" value="C:membrane"/>
    <property type="evidence" value="ECO:0007669"/>
    <property type="project" value="UniProtKB-SubCell"/>
</dbReference>